<comment type="subcellular location">
    <subcellularLocation>
        <location evidence="3">Cytoplasm</location>
    </subcellularLocation>
    <subcellularLocation>
        <location evidence="2">Nucleus</location>
    </subcellularLocation>
</comment>
<keyword evidence="10" id="KW-1185">Reference proteome</keyword>
<dbReference type="Pfam" id="PF14474">
    <property type="entry name" value="RTC4"/>
    <property type="match status" value="1"/>
</dbReference>
<evidence type="ECO:0000256" key="1">
    <source>
        <dbReference type="ARBA" id="ARBA00002738"/>
    </source>
</evidence>
<dbReference type="GO" id="GO:0005737">
    <property type="term" value="C:cytoplasm"/>
    <property type="evidence" value="ECO:0007669"/>
    <property type="project" value="UniProtKB-SubCell"/>
</dbReference>
<dbReference type="GO" id="GO:0005634">
    <property type="term" value="C:nucleus"/>
    <property type="evidence" value="ECO:0007669"/>
    <property type="project" value="UniProtKB-SubCell"/>
</dbReference>
<keyword evidence="6" id="KW-0963">Cytoplasm</keyword>
<dbReference type="InterPro" id="IPR039024">
    <property type="entry name" value="RTC4"/>
</dbReference>
<evidence type="ECO:0000313" key="10">
    <source>
        <dbReference type="Proteomes" id="UP001219525"/>
    </source>
</evidence>
<sequence>IPPPAMESVKTEHMEDAIPCNLCPYCDEPLPAVSSAELLRLAEFLDTISSPSPVPENPTHRDVNLWKCQDYCKRHRMERDTLPIALAQHWPQSPDFKSLFRRVLAKRALLQAILTAPDNSFFYLTAKMEFTARTGSSRQFLSAAGQFQQMDRLGKIGAAYYGDIGWEITHKALQFMFPDDGSRPQCKTALPYDLLLREVLLPETVMRLVQDDLAITDMAAKSIMQASHGFGLILHPSSDHPD</sequence>
<evidence type="ECO:0000313" key="9">
    <source>
        <dbReference type="EMBL" id="KAJ7189950.1"/>
    </source>
</evidence>
<feature type="non-terminal residue" evidence="9">
    <location>
        <position position="1"/>
    </location>
</feature>
<comment type="similarity">
    <text evidence="4">Belongs to the RTC4 family.</text>
</comment>
<evidence type="ECO:0000256" key="4">
    <source>
        <dbReference type="ARBA" id="ARBA00009461"/>
    </source>
</evidence>
<reference evidence="9" key="1">
    <citation type="submission" date="2023-03" db="EMBL/GenBank/DDBJ databases">
        <title>Massive genome expansion in bonnet fungi (Mycena s.s.) driven by repeated elements and novel gene families across ecological guilds.</title>
        <authorList>
            <consortium name="Lawrence Berkeley National Laboratory"/>
            <person name="Harder C.B."/>
            <person name="Miyauchi S."/>
            <person name="Viragh M."/>
            <person name="Kuo A."/>
            <person name="Thoen E."/>
            <person name="Andreopoulos B."/>
            <person name="Lu D."/>
            <person name="Skrede I."/>
            <person name="Drula E."/>
            <person name="Henrissat B."/>
            <person name="Morin E."/>
            <person name="Kohler A."/>
            <person name="Barry K."/>
            <person name="LaButti K."/>
            <person name="Morin E."/>
            <person name="Salamov A."/>
            <person name="Lipzen A."/>
            <person name="Mereny Z."/>
            <person name="Hegedus B."/>
            <person name="Baldrian P."/>
            <person name="Stursova M."/>
            <person name="Weitz H."/>
            <person name="Taylor A."/>
            <person name="Grigoriev I.V."/>
            <person name="Nagy L.G."/>
            <person name="Martin F."/>
            <person name="Kauserud H."/>
        </authorList>
    </citation>
    <scope>NUCLEOTIDE SEQUENCE</scope>
    <source>
        <strain evidence="9">9144</strain>
    </source>
</reference>
<accession>A0AAD6UL54</accession>
<evidence type="ECO:0000256" key="2">
    <source>
        <dbReference type="ARBA" id="ARBA00004123"/>
    </source>
</evidence>
<dbReference type="PANTHER" id="PTHR41391">
    <property type="entry name" value="RESTRICTION OF TELOMERE CAPPING PROTEIN 4"/>
    <property type="match status" value="1"/>
</dbReference>
<evidence type="ECO:0000256" key="5">
    <source>
        <dbReference type="ARBA" id="ARBA00015162"/>
    </source>
</evidence>
<comment type="function">
    <text evidence="1">May be involved in a process influencing telomere capping.</text>
</comment>
<keyword evidence="7" id="KW-0539">Nucleus</keyword>
<dbReference type="PANTHER" id="PTHR41391:SF1">
    <property type="entry name" value="RESTRICTION OF TELOMERE CAPPING PROTEIN 4"/>
    <property type="match status" value="1"/>
</dbReference>
<proteinExistence type="inferred from homology"/>
<feature type="non-terminal residue" evidence="9">
    <location>
        <position position="242"/>
    </location>
</feature>
<dbReference type="Proteomes" id="UP001219525">
    <property type="component" value="Unassembled WGS sequence"/>
</dbReference>
<dbReference type="EMBL" id="JARJCW010000161">
    <property type="protein sequence ID" value="KAJ7189950.1"/>
    <property type="molecule type" value="Genomic_DNA"/>
</dbReference>
<evidence type="ECO:0000256" key="3">
    <source>
        <dbReference type="ARBA" id="ARBA00004496"/>
    </source>
</evidence>
<dbReference type="SMART" id="SM01312">
    <property type="entry name" value="RTC4"/>
    <property type="match status" value="1"/>
</dbReference>
<dbReference type="AlphaFoldDB" id="A0AAD6UL54"/>
<name>A0AAD6UL54_9AGAR</name>
<protein>
    <recommendedName>
        <fullName evidence="5">Restriction of telomere capping protein 4</fullName>
    </recommendedName>
</protein>
<evidence type="ECO:0000259" key="8">
    <source>
        <dbReference type="SMART" id="SM01312"/>
    </source>
</evidence>
<evidence type="ECO:0000256" key="7">
    <source>
        <dbReference type="ARBA" id="ARBA00023242"/>
    </source>
</evidence>
<dbReference type="InterPro" id="IPR028094">
    <property type="entry name" value="RTC4_C"/>
</dbReference>
<organism evidence="9 10">
    <name type="scientific">Mycena pura</name>
    <dbReference type="NCBI Taxonomy" id="153505"/>
    <lineage>
        <taxon>Eukaryota</taxon>
        <taxon>Fungi</taxon>
        <taxon>Dikarya</taxon>
        <taxon>Basidiomycota</taxon>
        <taxon>Agaricomycotina</taxon>
        <taxon>Agaricomycetes</taxon>
        <taxon>Agaricomycetidae</taxon>
        <taxon>Agaricales</taxon>
        <taxon>Marasmiineae</taxon>
        <taxon>Mycenaceae</taxon>
        <taxon>Mycena</taxon>
    </lineage>
</organism>
<comment type="caution">
    <text evidence="9">The sequence shown here is derived from an EMBL/GenBank/DDBJ whole genome shotgun (WGS) entry which is preliminary data.</text>
</comment>
<gene>
    <name evidence="9" type="ORF">GGX14DRAFT_309712</name>
</gene>
<feature type="domain" description="Restriction of telomere capping protein 4 C-terminal" evidence="8">
    <location>
        <begin position="113"/>
        <end position="237"/>
    </location>
</feature>
<evidence type="ECO:0000256" key="6">
    <source>
        <dbReference type="ARBA" id="ARBA00022490"/>
    </source>
</evidence>